<sequence>ALLRHGTIVGLWNEVHHRFMRMNPHNGHMDGSASKHLHHYPAHGWAWEPFRVVDAGFGQVALHNARNNRFIKMAHDMIRSPTRNWNQLPGGWGSERFTVVDAGHSHGAQKVALHNPHYNRFVSMCHHGDGCVSPGK</sequence>
<dbReference type="EMBL" id="CAJNJA010020873">
    <property type="protein sequence ID" value="CAE7466220.1"/>
    <property type="molecule type" value="Genomic_DNA"/>
</dbReference>
<gene>
    <name evidence="1" type="ORF">SNEC2469_LOCUS13091</name>
</gene>
<proteinExistence type="predicted"/>
<organism evidence="1 2">
    <name type="scientific">Symbiodinium necroappetens</name>
    <dbReference type="NCBI Taxonomy" id="1628268"/>
    <lineage>
        <taxon>Eukaryota</taxon>
        <taxon>Sar</taxon>
        <taxon>Alveolata</taxon>
        <taxon>Dinophyceae</taxon>
        <taxon>Suessiales</taxon>
        <taxon>Symbiodiniaceae</taxon>
        <taxon>Symbiodinium</taxon>
    </lineage>
</organism>
<dbReference type="Proteomes" id="UP000601435">
    <property type="component" value="Unassembled WGS sequence"/>
</dbReference>
<evidence type="ECO:0000313" key="2">
    <source>
        <dbReference type="Proteomes" id="UP000601435"/>
    </source>
</evidence>
<comment type="caution">
    <text evidence="1">The sequence shown here is derived from an EMBL/GenBank/DDBJ whole genome shotgun (WGS) entry which is preliminary data.</text>
</comment>
<protein>
    <submittedName>
        <fullName evidence="1">Uncharacterized protein</fullName>
    </submittedName>
</protein>
<dbReference type="AlphaFoldDB" id="A0A812SA88"/>
<keyword evidence="2" id="KW-1185">Reference proteome</keyword>
<feature type="non-terminal residue" evidence="1">
    <location>
        <position position="136"/>
    </location>
</feature>
<dbReference type="CDD" id="cd00257">
    <property type="entry name" value="beta-trefoil_FSCN-like"/>
    <property type="match status" value="1"/>
</dbReference>
<evidence type="ECO:0000313" key="1">
    <source>
        <dbReference type="EMBL" id="CAE7466220.1"/>
    </source>
</evidence>
<name>A0A812SA88_9DINO</name>
<reference evidence="1" key="1">
    <citation type="submission" date="2021-02" db="EMBL/GenBank/DDBJ databases">
        <authorList>
            <person name="Dougan E. K."/>
            <person name="Rhodes N."/>
            <person name="Thang M."/>
            <person name="Chan C."/>
        </authorList>
    </citation>
    <scope>NUCLEOTIDE SEQUENCE</scope>
</reference>
<feature type="non-terminal residue" evidence="1">
    <location>
        <position position="1"/>
    </location>
</feature>
<dbReference type="Gene3D" id="2.80.10.50">
    <property type="match status" value="1"/>
</dbReference>
<accession>A0A812SA88</accession>
<dbReference type="OrthoDB" id="406577at2759"/>